<dbReference type="KEGG" id="pdt:Prede_1681"/>
<feature type="active site" description="Proton donor" evidence="5">
    <location>
        <position position="1023"/>
    </location>
</feature>
<dbReference type="Pfam" id="PF07470">
    <property type="entry name" value="Glyco_hydro_88"/>
    <property type="match status" value="1"/>
</dbReference>
<feature type="binding site" evidence="6">
    <location>
        <position position="1081"/>
    </location>
    <ligand>
        <name>substrate</name>
    </ligand>
</feature>
<dbReference type="GO" id="GO:0000272">
    <property type="term" value="P:polysaccharide catabolic process"/>
    <property type="evidence" value="ECO:0007669"/>
    <property type="project" value="TreeGrafter"/>
</dbReference>
<dbReference type="InterPro" id="IPR010905">
    <property type="entry name" value="Glyco_hydro_88"/>
</dbReference>
<protein>
    <submittedName>
        <fullName evidence="8">Endopolygalacturonase</fullName>
    </submittedName>
</protein>
<keyword evidence="1" id="KW-0732">Signal</keyword>
<evidence type="ECO:0000313" key="9">
    <source>
        <dbReference type="Proteomes" id="UP000010862"/>
    </source>
</evidence>
<reference evidence="8" key="1">
    <citation type="submission" date="2012-02" db="EMBL/GenBank/DDBJ databases">
        <title>Complete sequence of chromosome 2 of Prevotella dentalis DSM 3688.</title>
        <authorList>
            <consortium name="US DOE Joint Genome Institute (JGI-PGF)"/>
            <person name="Lucas S."/>
            <person name="Copeland A."/>
            <person name="Lapidus A."/>
            <person name="Glavina del Rio T."/>
            <person name="Dalin E."/>
            <person name="Tice H."/>
            <person name="Bruce D."/>
            <person name="Goodwin L."/>
            <person name="Pitluck S."/>
            <person name="Peters L."/>
            <person name="Mikhailova N."/>
            <person name="Chertkov O."/>
            <person name="Kyrpides N."/>
            <person name="Mavromatis K."/>
            <person name="Ivanova N."/>
            <person name="Brettin T."/>
            <person name="Detter J.C."/>
            <person name="Han C."/>
            <person name="Larimer F."/>
            <person name="Land M."/>
            <person name="Hauser L."/>
            <person name="Markowitz V."/>
            <person name="Cheng J.-F."/>
            <person name="Hugenholtz P."/>
            <person name="Woyke T."/>
            <person name="Wu D."/>
            <person name="Gronow S."/>
            <person name="Wellnitz S."/>
            <person name="Brambilla E."/>
            <person name="Klenk H.-P."/>
            <person name="Eisen J.A."/>
        </authorList>
    </citation>
    <scope>NUCLEOTIDE SEQUENCE</scope>
    <source>
        <strain evidence="8">DSM 3688</strain>
    </source>
</reference>
<dbReference type="InterPro" id="IPR008397">
    <property type="entry name" value="Alginate_lyase_dom"/>
</dbReference>
<dbReference type="GO" id="GO:0016829">
    <property type="term" value="F:lyase activity"/>
    <property type="evidence" value="ECO:0007669"/>
    <property type="project" value="UniProtKB-KW"/>
</dbReference>
<dbReference type="GO" id="GO:0042597">
    <property type="term" value="C:periplasmic space"/>
    <property type="evidence" value="ECO:0007669"/>
    <property type="project" value="InterPro"/>
</dbReference>
<dbReference type="Proteomes" id="UP000010862">
    <property type="component" value="Chromosome 2"/>
</dbReference>
<accession>L0JBS6</accession>
<evidence type="ECO:0000256" key="5">
    <source>
        <dbReference type="PIRSR" id="PIRSR610905-1"/>
    </source>
</evidence>
<proteinExistence type="inferred from homology"/>
<dbReference type="SUPFAM" id="SSF48208">
    <property type="entry name" value="Six-hairpin glycosidases"/>
    <property type="match status" value="1"/>
</dbReference>
<dbReference type="PANTHER" id="PTHR36845:SF1">
    <property type="entry name" value="HYDROLASE, PUTATIVE (AFU_ORTHOLOGUE AFUA_7G05090)-RELATED"/>
    <property type="match status" value="1"/>
</dbReference>
<dbReference type="HOGENOM" id="CLU_265987_0_0_10"/>
<feature type="binding site" evidence="6">
    <location>
        <position position="1099"/>
    </location>
    <ligand>
        <name>substrate</name>
    </ligand>
</feature>
<dbReference type="SUPFAM" id="SSF48230">
    <property type="entry name" value="Chondroitin AC/alginate lyase"/>
    <property type="match status" value="1"/>
</dbReference>
<dbReference type="InterPro" id="IPR012334">
    <property type="entry name" value="Pectin_lyas_fold"/>
</dbReference>
<dbReference type="Gene3D" id="2.160.20.10">
    <property type="entry name" value="Single-stranded right-handed beta-helix, Pectin lyase-like"/>
    <property type="match status" value="1"/>
</dbReference>
<evidence type="ECO:0000256" key="3">
    <source>
        <dbReference type="ARBA" id="ARBA00023239"/>
    </source>
</evidence>
<feature type="domain" description="Alginate lyase" evidence="7">
    <location>
        <begin position="129"/>
        <end position="315"/>
    </location>
</feature>
<feature type="binding site" evidence="6">
    <location>
        <position position="962"/>
    </location>
    <ligand>
        <name>substrate</name>
    </ligand>
</feature>
<evidence type="ECO:0000256" key="4">
    <source>
        <dbReference type="ARBA" id="ARBA00038358"/>
    </source>
</evidence>
<name>L0JBS6_PREDD</name>
<dbReference type="InterPro" id="IPR008929">
    <property type="entry name" value="Chondroitin_lyas"/>
</dbReference>
<dbReference type="SUPFAM" id="SSF51126">
    <property type="entry name" value="Pectin lyase-like"/>
    <property type="match status" value="1"/>
</dbReference>
<keyword evidence="3" id="KW-0456">Lyase</keyword>
<evidence type="ECO:0000256" key="6">
    <source>
        <dbReference type="PIRSR" id="PIRSR610905-2"/>
    </source>
</evidence>
<feature type="binding site" evidence="6">
    <location>
        <position position="1083"/>
    </location>
    <ligand>
        <name>substrate</name>
    </ligand>
</feature>
<dbReference type="InterPro" id="IPR011050">
    <property type="entry name" value="Pectin_lyase_fold/virulence"/>
</dbReference>
<sequence length="1248" mass="138404">MNPNHPLRTMTTLKQGLLFVLLLPACIGMCMSARAYGHAAAAGIIHPGGLSAQADSGRVSMLTAAEAPSAVAAGNGQRASRNTMKAPTQPDWRHYRMAGPYETVARDGAFAHTKQGSERDMFAALACARLAGTAKDNADREACEANALAIINAYAQTLEGFDGHDAPLCAIQGFWLVRAMTLMRAHAVPAWAAMLRRAMLPMMQRFEAASPYANGNWGAIVNRLRMACGIFLEDSALYQASVDYFLNANDNGSLPRYVGPTGQCQESGRDQAHAQLGLGAQCDICEMAWSRGDDLWGAFDNRLMKGMEYTARYNLGHPVPFETWTDCTGLYCDWTEPGSMGRGRIRDIYRKPYDHYTRVKHQAMPYTRRLLALQARAEKRGEMRPGMEADEFTARGVKEGVRLHRVFTYPAPAGAPLKHDYVVSVRPRSSEEWTQVDTYRAKVNAAVGCNKHSVSEISYALFDFTGDVFVRVVCKKRKFKSARIRPAYRGVMANVQNDSTVQFLLFQPENVSVEFDGDITDNLLLFTSKPPVGKETARLQAAGEKRQFVYYAPGFYGQDTVRISSNSTVYLAGGAYFTGTFAIEDATNVTILGRGIARPENGYEGCHVHRSSNVLIDGLVVNTCPVGESDGVTLRDVRSISHPGWGDGLNVFASSNVVYDRVFCRNSDDCTTAYATRKGFRGSTRNVTMRNSTLWADVAHPIFIGLHGNAERGDTIENLRYENIDILGQAEPQVDYQGCLAINCGDNNLVRNVTFDNIRIEQILQGSLFHVRVGYNRKYCTAPGRGVEGVVFRNIRYNGELPRSLSVISGYDGGRNVRGVSFEGLRVNGRLLHDRMEGKPAWYATADYVPMYVGPHAADITFCADARHGLASRSLAYCSRQTDRALESLRPYDFTMMPRNILRGDTAWNLRKASPEEWCSGFWPGILWMDFAYNRSEAVRKAAEGYTAALMPVLEKPVFDHDLGFIAIGSMLKGYEATQNEAYRRTALRAADSLATLFNPAVGTLLSWPRHVKDYGGHNTIMDNMMNLELLFWASEHGGSRRLRDMAVRHAETTMQHQFRADGSCYHVAVYNPVSGRFVKGVTHQGYADNSMWSRGQAWAVYGYTMVYRYTRDPRFLAFARKVADTYLKRLRETSDDCIPRWDMDAPDDVKDVSAACIVASALLELADYLPANQSARYRGFAVETLGQLATPRYREQGGRPAAAGQASLAFLLHSTGHHPAGTEVDAGIVYADYYYIEALSRLYGSGK</sequence>
<dbReference type="Gene3D" id="1.50.10.100">
    <property type="entry name" value="Chondroitin AC/alginate lyase"/>
    <property type="match status" value="1"/>
</dbReference>
<dbReference type="PATRIC" id="fig|908937.9.peg.1773"/>
<dbReference type="Gene3D" id="1.50.10.10">
    <property type="match status" value="1"/>
</dbReference>
<dbReference type="GO" id="GO:0052757">
    <property type="term" value="F:chondroitin hydrolase activity"/>
    <property type="evidence" value="ECO:0007669"/>
    <property type="project" value="TreeGrafter"/>
</dbReference>
<keyword evidence="9" id="KW-1185">Reference proteome</keyword>
<dbReference type="Pfam" id="PF05426">
    <property type="entry name" value="Alginate_lyase"/>
    <property type="match status" value="1"/>
</dbReference>
<dbReference type="AlphaFoldDB" id="L0JBS6"/>
<evidence type="ECO:0000256" key="1">
    <source>
        <dbReference type="ARBA" id="ARBA00022729"/>
    </source>
</evidence>
<dbReference type="InterPro" id="IPR052369">
    <property type="entry name" value="UG_Glycosaminoglycan_Hydrolase"/>
</dbReference>
<dbReference type="PANTHER" id="PTHR36845">
    <property type="entry name" value="HYDROLASE, PUTATIVE (AFU_ORTHOLOGUE AFUA_7G05090)-RELATED"/>
    <property type="match status" value="1"/>
</dbReference>
<feature type="binding site" evidence="6">
    <location>
        <position position="1095"/>
    </location>
    <ligand>
        <name>substrate</name>
    </ligand>
</feature>
<dbReference type="InterPro" id="IPR012341">
    <property type="entry name" value="6hp_glycosidase-like_sf"/>
</dbReference>
<evidence type="ECO:0000313" key="8">
    <source>
        <dbReference type="EMBL" id="AGB28980.1"/>
    </source>
</evidence>
<evidence type="ECO:0000259" key="7">
    <source>
        <dbReference type="Pfam" id="PF05426"/>
    </source>
</evidence>
<dbReference type="InterPro" id="IPR008928">
    <property type="entry name" value="6-hairpin_glycosidase_sf"/>
</dbReference>
<evidence type="ECO:0000256" key="2">
    <source>
        <dbReference type="ARBA" id="ARBA00022801"/>
    </source>
</evidence>
<keyword evidence="2" id="KW-0378">Hydrolase</keyword>
<comment type="similarity">
    <text evidence="4">Belongs to the glycosyl hydrolase 88 family.</text>
</comment>
<feature type="binding site" evidence="6">
    <location>
        <position position="1023"/>
    </location>
    <ligand>
        <name>substrate</name>
    </ligand>
</feature>
<gene>
    <name evidence="8" type="ordered locus">Prede_1681</name>
</gene>
<dbReference type="EMBL" id="CP003369">
    <property type="protein sequence ID" value="AGB28980.1"/>
    <property type="molecule type" value="Genomic_DNA"/>
</dbReference>
<feature type="active site" description="Nucleophile" evidence="5">
    <location>
        <position position="962"/>
    </location>
</feature>
<organism evidence="8 9">
    <name type="scientific">Prevotella dentalis (strain ATCC 49559 / DSM 3688 / JCM 13448 / NCTC 12043 / ES 2772)</name>
    <name type="common">Mitsuokella dentalis</name>
    <dbReference type="NCBI Taxonomy" id="908937"/>
    <lineage>
        <taxon>Bacteria</taxon>
        <taxon>Pseudomonadati</taxon>
        <taxon>Bacteroidota</taxon>
        <taxon>Bacteroidia</taxon>
        <taxon>Bacteroidales</taxon>
        <taxon>Prevotellaceae</taxon>
        <taxon>Prevotella</taxon>
    </lineage>
</organism>